<keyword evidence="4" id="KW-0378">Hydrolase</keyword>
<dbReference type="SUPFAM" id="SSF52058">
    <property type="entry name" value="L domain-like"/>
    <property type="match status" value="1"/>
</dbReference>
<protein>
    <recommendedName>
        <fullName evidence="1">ADP-ribosyl cyclase/cyclic ADP-ribose hydrolase</fullName>
        <ecNumber evidence="1">3.2.2.6</ecNumber>
    </recommendedName>
</protein>
<dbReference type="GO" id="GO:0006952">
    <property type="term" value="P:defense response"/>
    <property type="evidence" value="ECO:0007669"/>
    <property type="project" value="InterPro"/>
</dbReference>
<accession>A0AAW2DEH1</accession>
<dbReference type="InterPro" id="IPR011713">
    <property type="entry name" value="Leu-rich_rpt_3"/>
</dbReference>
<evidence type="ECO:0000313" key="8">
    <source>
        <dbReference type="EMBL" id="KAL0009033.1"/>
    </source>
</evidence>
<evidence type="ECO:0000256" key="3">
    <source>
        <dbReference type="ARBA" id="ARBA00022737"/>
    </source>
</evidence>
<evidence type="ECO:0000256" key="4">
    <source>
        <dbReference type="ARBA" id="ARBA00022801"/>
    </source>
</evidence>
<dbReference type="InterPro" id="IPR003591">
    <property type="entry name" value="Leu-rich_rpt_typical-subtyp"/>
</dbReference>
<dbReference type="PANTHER" id="PTHR11017:SF559">
    <property type="entry name" value="DISEASE RESISTANCE PROTEIN CHL1"/>
    <property type="match status" value="1"/>
</dbReference>
<keyword evidence="3" id="KW-0677">Repeat</keyword>
<gene>
    <name evidence="8" type="ORF">SO802_010535</name>
</gene>
<dbReference type="SUPFAM" id="SSF52540">
    <property type="entry name" value="P-loop containing nucleoside triphosphate hydrolases"/>
    <property type="match status" value="1"/>
</dbReference>
<dbReference type="GO" id="GO:0007165">
    <property type="term" value="P:signal transduction"/>
    <property type="evidence" value="ECO:0007669"/>
    <property type="project" value="InterPro"/>
</dbReference>
<evidence type="ECO:0000313" key="9">
    <source>
        <dbReference type="Proteomes" id="UP001459277"/>
    </source>
</evidence>
<evidence type="ECO:0000256" key="2">
    <source>
        <dbReference type="ARBA" id="ARBA00022614"/>
    </source>
</evidence>
<dbReference type="InterPro" id="IPR044974">
    <property type="entry name" value="Disease_R_plants"/>
</dbReference>
<dbReference type="PANTHER" id="PTHR11017">
    <property type="entry name" value="LEUCINE-RICH REPEAT-CONTAINING PROTEIN"/>
    <property type="match status" value="1"/>
</dbReference>
<dbReference type="Gene3D" id="1.10.8.430">
    <property type="entry name" value="Helical domain of apoptotic protease-activating factors"/>
    <property type="match status" value="1"/>
</dbReference>
<dbReference type="AlphaFoldDB" id="A0AAW2DEH1"/>
<dbReference type="InterPro" id="IPR032675">
    <property type="entry name" value="LRR_dom_sf"/>
</dbReference>
<dbReference type="Pfam" id="PF00931">
    <property type="entry name" value="NB-ARC"/>
    <property type="match status" value="1"/>
</dbReference>
<dbReference type="GO" id="GO:0043531">
    <property type="term" value="F:ADP binding"/>
    <property type="evidence" value="ECO:0007669"/>
    <property type="project" value="InterPro"/>
</dbReference>
<organism evidence="8 9">
    <name type="scientific">Lithocarpus litseifolius</name>
    <dbReference type="NCBI Taxonomy" id="425828"/>
    <lineage>
        <taxon>Eukaryota</taxon>
        <taxon>Viridiplantae</taxon>
        <taxon>Streptophyta</taxon>
        <taxon>Embryophyta</taxon>
        <taxon>Tracheophyta</taxon>
        <taxon>Spermatophyta</taxon>
        <taxon>Magnoliopsida</taxon>
        <taxon>eudicotyledons</taxon>
        <taxon>Gunneridae</taxon>
        <taxon>Pentapetalae</taxon>
        <taxon>rosids</taxon>
        <taxon>fabids</taxon>
        <taxon>Fagales</taxon>
        <taxon>Fagaceae</taxon>
        <taxon>Lithocarpus</taxon>
    </lineage>
</organism>
<comment type="catalytic activity">
    <reaction evidence="6">
        <text>NAD(+) + H2O = ADP-D-ribose + nicotinamide + H(+)</text>
        <dbReference type="Rhea" id="RHEA:16301"/>
        <dbReference type="ChEBI" id="CHEBI:15377"/>
        <dbReference type="ChEBI" id="CHEBI:15378"/>
        <dbReference type="ChEBI" id="CHEBI:17154"/>
        <dbReference type="ChEBI" id="CHEBI:57540"/>
        <dbReference type="ChEBI" id="CHEBI:57967"/>
        <dbReference type="EC" id="3.2.2.6"/>
    </reaction>
    <physiologicalReaction direction="left-to-right" evidence="6">
        <dbReference type="Rhea" id="RHEA:16302"/>
    </physiologicalReaction>
</comment>
<dbReference type="Gene3D" id="3.40.50.10140">
    <property type="entry name" value="Toll/interleukin-1 receptor homology (TIR) domain"/>
    <property type="match status" value="1"/>
</dbReference>
<dbReference type="SUPFAM" id="SSF52200">
    <property type="entry name" value="Toll/Interleukin receptor TIR domain"/>
    <property type="match status" value="1"/>
</dbReference>
<dbReference type="InterPro" id="IPR045344">
    <property type="entry name" value="C-JID"/>
</dbReference>
<keyword evidence="9" id="KW-1185">Reference proteome</keyword>
<dbReference type="PRINTS" id="PR00364">
    <property type="entry name" value="DISEASERSIST"/>
</dbReference>
<keyword evidence="5" id="KW-0520">NAD</keyword>
<name>A0AAW2DEH1_9ROSI</name>
<evidence type="ECO:0000256" key="5">
    <source>
        <dbReference type="ARBA" id="ARBA00023027"/>
    </source>
</evidence>
<evidence type="ECO:0000256" key="6">
    <source>
        <dbReference type="ARBA" id="ARBA00047304"/>
    </source>
</evidence>
<dbReference type="Pfam" id="PF23282">
    <property type="entry name" value="WHD_ROQ1"/>
    <property type="match status" value="1"/>
</dbReference>
<dbReference type="InterPro" id="IPR002182">
    <property type="entry name" value="NB-ARC"/>
</dbReference>
<dbReference type="InterPro" id="IPR027417">
    <property type="entry name" value="P-loop_NTPase"/>
</dbReference>
<dbReference type="Proteomes" id="UP001459277">
    <property type="component" value="Unassembled WGS sequence"/>
</dbReference>
<dbReference type="Gene3D" id="3.80.10.10">
    <property type="entry name" value="Ribonuclease Inhibitor"/>
    <property type="match status" value="2"/>
</dbReference>
<dbReference type="FunFam" id="3.40.50.10140:FF:000007">
    <property type="entry name" value="Disease resistance protein (TIR-NBS-LRR class)"/>
    <property type="match status" value="1"/>
</dbReference>
<dbReference type="SMART" id="SM00369">
    <property type="entry name" value="LRR_TYP"/>
    <property type="match status" value="5"/>
</dbReference>
<sequence length="1183" mass="134824">MSTIDDDDSVSRKCKKPFRKVPLSGRFRIPTNSVSRQGLSTSSPYCSSTPRWKYDVFLSFRGEDTRRSFTDHLYDALKRKGVLTFRDDEKLERGKSISQELLNAIEESRFAIIIFSRNYASSTWCLNELEKIVRSMKEAGLTILPIFYDVDASDVRNQTGPFQNAFDDLKDRFKENLEKVEIWRAALREVANLAGWTLQNRHEAEFIQHVVEVILHKLSSGLSSIPTNLVGIDSSVEELLTSYLGFMNNVYMIGISGMGGLGKTTLAKVVYDKFRSHFEASSFIANVREESEKHGLLPLQKQLLAQILEERNVDIWNDYEGADMIKKRIHNKKVLLVLDDVNQLKQLEKLAGEHGWFGLGSWIIITTRDQHLLVQHGVHKIYKPNGLNHDDALKLFCLKAFKNEQPQEGYMELSQDVVYYAKGLPLALETLGSFLVGRTIGEWQSALDNFKKIPKRELFDILKVSYDGLELMWQDIFLDIACYFRGERKDRVIEILENCGFDARIGISVLMDKSLLSIENKKLWMHDLLQEMGREIIRRESLGEPGKRSRLWLCKDLFHVLTNATATETIQAIVLNPYEWERGYWNFEDFPEAFSKMYNLRLLKIHSVHIPNGLNLVSNTLKFLQWIGYSSKSLPSSFQPKELVELNLQSSKIKYLWEGVKYLDNLKCINVRDSYNLIQTPDFSGVPRLERLNLTYCRSLVEIHPSIGQLSKLNVLDLQSCKSLTNLPSMTSKMESLTILNLSGCSNIKKIPEFKGIMKSLSELYLGCTAIEKLPSSIECLTALTLLNLEYCRNLECLPRNITSLRSLEVLILSECSRLTNLPDNLWKMKCLKELDLSGTAIREIPSSILDLKDCGCGEPLETNSSARPEFSLKQLKLSRMSQLEEIGLNGIGCFSSLKYLTLSGNSFVNLPASISQLPKLEALDLSNCSMLRSLSGLPSTVRYINAQHCYSLEPSLTKPLVLFEPSIFPNSKWRPDNESVSSVAYTILNRYLQGLRPKTGNETPTERKQYRSGTEFQIIIPTNEIPHLLTHQSSGKSVFIKLPPNWCNSRWMGFVLCLQISYSPNSVDEFDVSGETFGFRANVISLGDRSRSHYASEIFFKVSFSVDHIWLLYLSRDDWLATVPNGDQCSQIEVKFETSSPHTEVPMCGVRLVYEEDVEEINSEIAQKAQGSHASETKKRKR</sequence>
<dbReference type="InterPro" id="IPR058192">
    <property type="entry name" value="WHD_ROQ1-like"/>
</dbReference>
<dbReference type="InterPro" id="IPR000157">
    <property type="entry name" value="TIR_dom"/>
</dbReference>
<dbReference type="InterPro" id="IPR042197">
    <property type="entry name" value="Apaf_helical"/>
</dbReference>
<dbReference type="InterPro" id="IPR035897">
    <property type="entry name" value="Toll_tir_struct_dom_sf"/>
</dbReference>
<dbReference type="Pfam" id="PF07725">
    <property type="entry name" value="LRR_3"/>
    <property type="match status" value="1"/>
</dbReference>
<evidence type="ECO:0000259" key="7">
    <source>
        <dbReference type="PROSITE" id="PS50104"/>
    </source>
</evidence>
<dbReference type="EMBL" id="JAZDWU010000003">
    <property type="protein sequence ID" value="KAL0009033.1"/>
    <property type="molecule type" value="Genomic_DNA"/>
</dbReference>
<dbReference type="PROSITE" id="PS50104">
    <property type="entry name" value="TIR"/>
    <property type="match status" value="1"/>
</dbReference>
<feature type="domain" description="TIR" evidence="7">
    <location>
        <begin position="52"/>
        <end position="218"/>
    </location>
</feature>
<dbReference type="SMART" id="SM00255">
    <property type="entry name" value="TIR"/>
    <property type="match status" value="1"/>
</dbReference>
<proteinExistence type="predicted"/>
<dbReference type="Gene3D" id="3.40.50.300">
    <property type="entry name" value="P-loop containing nucleotide triphosphate hydrolases"/>
    <property type="match status" value="1"/>
</dbReference>
<dbReference type="EC" id="3.2.2.6" evidence="1"/>
<reference evidence="8 9" key="1">
    <citation type="submission" date="2024-01" db="EMBL/GenBank/DDBJ databases">
        <title>A telomere-to-telomere, gap-free genome of sweet tea (Lithocarpus litseifolius).</title>
        <authorList>
            <person name="Zhou J."/>
        </authorList>
    </citation>
    <scope>NUCLEOTIDE SEQUENCE [LARGE SCALE GENOMIC DNA]</scope>
    <source>
        <strain evidence="8">Zhou-2022a</strain>
        <tissue evidence="8">Leaf</tissue>
    </source>
</reference>
<comment type="caution">
    <text evidence="8">The sequence shown here is derived from an EMBL/GenBank/DDBJ whole genome shotgun (WGS) entry which is preliminary data.</text>
</comment>
<dbReference type="Pfam" id="PF20160">
    <property type="entry name" value="C-JID"/>
    <property type="match status" value="1"/>
</dbReference>
<dbReference type="Pfam" id="PF01582">
    <property type="entry name" value="TIR"/>
    <property type="match status" value="1"/>
</dbReference>
<evidence type="ECO:0000256" key="1">
    <source>
        <dbReference type="ARBA" id="ARBA00011982"/>
    </source>
</evidence>
<dbReference type="GO" id="GO:0061809">
    <property type="term" value="F:NAD+ nucleosidase activity, cyclic ADP-ribose generating"/>
    <property type="evidence" value="ECO:0007669"/>
    <property type="project" value="UniProtKB-EC"/>
</dbReference>
<keyword evidence="2" id="KW-0433">Leucine-rich repeat</keyword>